<accession>A0A9N7RIZ1</accession>
<dbReference type="PROSITE" id="PS51375">
    <property type="entry name" value="PPR"/>
    <property type="match status" value="4"/>
</dbReference>
<dbReference type="EMBL" id="CACSLK010027789">
    <property type="protein sequence ID" value="CAA0829800.1"/>
    <property type="molecule type" value="Genomic_DNA"/>
</dbReference>
<gene>
    <name evidence="8" type="ORF">SHERM_25317</name>
</gene>
<evidence type="ECO:0000256" key="4">
    <source>
        <dbReference type="ARBA" id="ARBA00022741"/>
    </source>
</evidence>
<comment type="similarity">
    <text evidence="2">Belongs to the heat shock protein 70 family.</text>
</comment>
<keyword evidence="4" id="KW-0547">Nucleotide-binding</keyword>
<evidence type="ECO:0000313" key="9">
    <source>
        <dbReference type="Proteomes" id="UP001153555"/>
    </source>
</evidence>
<dbReference type="Pfam" id="PF01535">
    <property type="entry name" value="PPR"/>
    <property type="match status" value="3"/>
</dbReference>
<dbReference type="Gene3D" id="3.30.420.40">
    <property type="match status" value="1"/>
</dbReference>
<dbReference type="InterPro" id="IPR002885">
    <property type="entry name" value="PPR_rpt"/>
</dbReference>
<dbReference type="FunFam" id="3.30.420.40:FF:000028">
    <property type="entry name" value="heat shock 70 kDa protein-like"/>
    <property type="match status" value="1"/>
</dbReference>
<dbReference type="FunFam" id="1.25.40.10:FF:000090">
    <property type="entry name" value="Pentatricopeptide repeat-containing protein, chloroplastic"/>
    <property type="match status" value="1"/>
</dbReference>
<dbReference type="Pfam" id="PF14432">
    <property type="entry name" value="DYW_deaminase"/>
    <property type="match status" value="1"/>
</dbReference>
<protein>
    <submittedName>
        <fullName evidence="8">Pentatricopeptide repeat-containing protein</fullName>
    </submittedName>
</protein>
<evidence type="ECO:0000256" key="3">
    <source>
        <dbReference type="ARBA" id="ARBA00022737"/>
    </source>
</evidence>
<reference evidence="8" key="1">
    <citation type="submission" date="2019-12" db="EMBL/GenBank/DDBJ databases">
        <authorList>
            <person name="Scholes J."/>
        </authorList>
    </citation>
    <scope>NUCLEOTIDE SEQUENCE</scope>
</reference>
<dbReference type="SUPFAM" id="SSF48452">
    <property type="entry name" value="TPR-like"/>
    <property type="match status" value="1"/>
</dbReference>
<dbReference type="Pfam" id="PF13041">
    <property type="entry name" value="PPR_2"/>
    <property type="match status" value="1"/>
</dbReference>
<proteinExistence type="inferred from homology"/>
<dbReference type="GO" id="GO:0008270">
    <property type="term" value="F:zinc ion binding"/>
    <property type="evidence" value="ECO:0007669"/>
    <property type="project" value="InterPro"/>
</dbReference>
<feature type="repeat" description="PPR" evidence="6">
    <location>
        <begin position="448"/>
        <end position="482"/>
    </location>
</feature>
<evidence type="ECO:0000256" key="6">
    <source>
        <dbReference type="PROSITE-ProRule" id="PRU00708"/>
    </source>
</evidence>
<evidence type="ECO:0000313" key="8">
    <source>
        <dbReference type="EMBL" id="CAA0829800.1"/>
    </source>
</evidence>
<feature type="domain" description="DYW" evidence="7">
    <location>
        <begin position="526"/>
        <end position="620"/>
    </location>
</feature>
<evidence type="ECO:0000259" key="7">
    <source>
        <dbReference type="Pfam" id="PF14432"/>
    </source>
</evidence>
<dbReference type="GO" id="GO:0005524">
    <property type="term" value="F:ATP binding"/>
    <property type="evidence" value="ECO:0007669"/>
    <property type="project" value="UniProtKB-KW"/>
</dbReference>
<evidence type="ECO:0000256" key="5">
    <source>
        <dbReference type="ARBA" id="ARBA00022840"/>
    </source>
</evidence>
<dbReference type="InterPro" id="IPR043129">
    <property type="entry name" value="ATPase_NBD"/>
</dbReference>
<dbReference type="PRINTS" id="PR00301">
    <property type="entry name" value="HEATSHOCK70"/>
</dbReference>
<dbReference type="PANTHER" id="PTHR47926">
    <property type="entry name" value="PENTATRICOPEPTIDE REPEAT-CONTAINING PROTEIN"/>
    <property type="match status" value="1"/>
</dbReference>
<feature type="repeat" description="PPR" evidence="6">
    <location>
        <begin position="310"/>
        <end position="344"/>
    </location>
</feature>
<keyword evidence="3" id="KW-0677">Repeat</keyword>
<feature type="repeat" description="PPR" evidence="6">
    <location>
        <begin position="177"/>
        <end position="207"/>
    </location>
</feature>
<feature type="repeat" description="PPR" evidence="6">
    <location>
        <begin position="208"/>
        <end position="242"/>
    </location>
</feature>
<dbReference type="GO" id="GO:0140662">
    <property type="term" value="F:ATP-dependent protein folding chaperone"/>
    <property type="evidence" value="ECO:0007669"/>
    <property type="project" value="InterPro"/>
</dbReference>
<sequence length="620" mass="68764">MNQHDRVEIIANDQGNRTTPSYVTFTDLERLIGDAAKNHVAMNPTNTVFVTMAPNTDPRCIHAQAITRGVLPTPQTRAFFNNLITLYSAHDLNSSALRLFRSIPSPNTVTWTAVISAFSTSPPVASTLFLSMLRHPRRTLPNARTLATLLKTCAFSPGSSLGQQLHSLSHKLLLHQDPYVGSALVAFYCKARDPDSAKKVFDEMSETDRVCFSAIINGLAKNSKPIDALRLFSEMRRRDVPSTFHSISGALSAASKVALLDQGMTIHGHAVVVGLDSDVYVGTALIDVYGKCGVVDYAGQVFDGLVLDLNVAGWNALIAGHALLGSHEKVVGLFRSMEDLGLEPDEYTFLAVLTAFCNAGLVRETEMWLNMMKVQYGIEAKIEHYTCLVGALGRAGRLEEAERVAMTMPHEPDAAMWRVLLSSCATNKGNHDTGWRMAGKLLEIDPNDDSAYVILANVLARDGKWDGVKKVWQMMREKGIRKEVGRSWVEVRGKWHVFFSGDGRHPRKDDIFAKLKELMVGIEKLGYTPNWEGAPHELEEKEKRELLWNHSEKLAAAFGLLSGIMPPGKPLRITKNLRICGDCHEAFKYMCVVTGKEIIVRDVHRYHRFLNGSCCCGDSW</sequence>
<comment type="caution">
    <text evidence="8">The sequence shown here is derived from an EMBL/GenBank/DDBJ whole genome shotgun (WGS) entry which is preliminary data.</text>
</comment>
<dbReference type="Pfam" id="PF00012">
    <property type="entry name" value="HSP70"/>
    <property type="match status" value="1"/>
</dbReference>
<dbReference type="GO" id="GO:0003723">
    <property type="term" value="F:RNA binding"/>
    <property type="evidence" value="ECO:0007669"/>
    <property type="project" value="InterPro"/>
</dbReference>
<dbReference type="AlphaFoldDB" id="A0A9N7RIZ1"/>
<evidence type="ECO:0000256" key="2">
    <source>
        <dbReference type="ARBA" id="ARBA00007381"/>
    </source>
</evidence>
<evidence type="ECO:0000256" key="1">
    <source>
        <dbReference type="ARBA" id="ARBA00006643"/>
    </source>
</evidence>
<dbReference type="InterPro" id="IPR046960">
    <property type="entry name" value="PPR_At4g14850-like_plant"/>
</dbReference>
<dbReference type="InterPro" id="IPR046848">
    <property type="entry name" value="E_motif"/>
</dbReference>
<dbReference type="Gene3D" id="1.25.40.10">
    <property type="entry name" value="Tetratricopeptide repeat domain"/>
    <property type="match status" value="3"/>
</dbReference>
<dbReference type="Pfam" id="PF20431">
    <property type="entry name" value="E_motif"/>
    <property type="match status" value="1"/>
</dbReference>
<dbReference type="InterPro" id="IPR011990">
    <property type="entry name" value="TPR-like_helical_dom_sf"/>
</dbReference>
<dbReference type="InterPro" id="IPR013126">
    <property type="entry name" value="Hsp_70_fam"/>
</dbReference>
<dbReference type="SUPFAM" id="SSF53067">
    <property type="entry name" value="Actin-like ATPase domain"/>
    <property type="match status" value="1"/>
</dbReference>
<dbReference type="GO" id="GO:0009451">
    <property type="term" value="P:RNA modification"/>
    <property type="evidence" value="ECO:0007669"/>
    <property type="project" value="InterPro"/>
</dbReference>
<dbReference type="InterPro" id="IPR032867">
    <property type="entry name" value="DYW_dom"/>
</dbReference>
<dbReference type="NCBIfam" id="TIGR00756">
    <property type="entry name" value="PPR"/>
    <property type="match status" value="4"/>
</dbReference>
<dbReference type="Proteomes" id="UP001153555">
    <property type="component" value="Unassembled WGS sequence"/>
</dbReference>
<dbReference type="OrthoDB" id="1912849at2759"/>
<dbReference type="PANTHER" id="PTHR47926:SF464">
    <property type="entry name" value="DYW DOMAIN-CONTAINING PROTEIN"/>
    <property type="match status" value="1"/>
</dbReference>
<name>A0A9N7RIZ1_STRHE</name>
<comment type="similarity">
    <text evidence="1">Belongs to the PPR family. PCMP-H subfamily.</text>
</comment>
<organism evidence="8 9">
    <name type="scientific">Striga hermonthica</name>
    <name type="common">Purple witchweed</name>
    <name type="synonym">Buchnera hermonthica</name>
    <dbReference type="NCBI Taxonomy" id="68872"/>
    <lineage>
        <taxon>Eukaryota</taxon>
        <taxon>Viridiplantae</taxon>
        <taxon>Streptophyta</taxon>
        <taxon>Embryophyta</taxon>
        <taxon>Tracheophyta</taxon>
        <taxon>Spermatophyta</taxon>
        <taxon>Magnoliopsida</taxon>
        <taxon>eudicotyledons</taxon>
        <taxon>Gunneridae</taxon>
        <taxon>Pentapetalae</taxon>
        <taxon>asterids</taxon>
        <taxon>lamiids</taxon>
        <taxon>Lamiales</taxon>
        <taxon>Orobanchaceae</taxon>
        <taxon>Buchnereae</taxon>
        <taxon>Striga</taxon>
    </lineage>
</organism>
<keyword evidence="5" id="KW-0067">ATP-binding</keyword>
<keyword evidence="9" id="KW-1185">Reference proteome</keyword>